<dbReference type="InterPro" id="IPR041681">
    <property type="entry name" value="PH_9"/>
</dbReference>
<dbReference type="InterPro" id="IPR023394">
    <property type="entry name" value="Sec7_C_sf"/>
</dbReference>
<dbReference type="Proteomes" id="UP000278143">
    <property type="component" value="Unassembled WGS sequence"/>
</dbReference>
<dbReference type="Gene3D" id="1.10.1000.11">
    <property type="entry name" value="Arf Nucleotide-binding Site Opener,domain 2"/>
    <property type="match status" value="1"/>
</dbReference>
<accession>A0A4P9YZK6</accession>
<proteinExistence type="predicted"/>
<dbReference type="GO" id="GO:0005085">
    <property type="term" value="F:guanyl-nucleotide exchange factor activity"/>
    <property type="evidence" value="ECO:0007669"/>
    <property type="project" value="InterPro"/>
</dbReference>
<dbReference type="SMART" id="SM00222">
    <property type="entry name" value="Sec7"/>
    <property type="match status" value="1"/>
</dbReference>
<name>A0A4P9YZK6_9FUNG</name>
<dbReference type="InterPro" id="IPR035999">
    <property type="entry name" value="Sec7_dom_sf"/>
</dbReference>
<dbReference type="InterPro" id="IPR001849">
    <property type="entry name" value="PH_domain"/>
</dbReference>
<dbReference type="InterPro" id="IPR011993">
    <property type="entry name" value="PH-like_dom_sf"/>
</dbReference>
<dbReference type="GO" id="GO:0032012">
    <property type="term" value="P:regulation of ARF protein signal transduction"/>
    <property type="evidence" value="ECO:0007669"/>
    <property type="project" value="InterPro"/>
</dbReference>
<gene>
    <name evidence="2" type="ORF">SYNPS1DRAFT_28736</name>
</gene>
<dbReference type="SUPFAM" id="SSF50729">
    <property type="entry name" value="PH domain-like"/>
    <property type="match status" value="1"/>
</dbReference>
<keyword evidence="3" id="KW-1185">Reference proteome</keyword>
<dbReference type="InterPro" id="IPR000904">
    <property type="entry name" value="Sec7_dom"/>
</dbReference>
<dbReference type="PROSITE" id="PS50190">
    <property type="entry name" value="SEC7"/>
    <property type="match status" value="1"/>
</dbReference>
<dbReference type="PANTHER" id="PTHR10663">
    <property type="entry name" value="GUANYL-NUCLEOTIDE EXCHANGE FACTOR"/>
    <property type="match status" value="1"/>
</dbReference>
<evidence type="ECO:0000313" key="3">
    <source>
        <dbReference type="Proteomes" id="UP000278143"/>
    </source>
</evidence>
<dbReference type="OrthoDB" id="430364at2759"/>
<evidence type="ECO:0000313" key="2">
    <source>
        <dbReference type="EMBL" id="RKP25534.1"/>
    </source>
</evidence>
<dbReference type="SUPFAM" id="SSF48425">
    <property type="entry name" value="Sec7 domain"/>
    <property type="match status" value="1"/>
</dbReference>
<dbReference type="AlphaFoldDB" id="A0A4P9YZK6"/>
<protein>
    <recommendedName>
        <fullName evidence="1">SEC7 domain-containing protein</fullName>
    </recommendedName>
</protein>
<dbReference type="Pfam" id="PF01369">
    <property type="entry name" value="Sec7"/>
    <property type="match status" value="1"/>
</dbReference>
<sequence length="561" mass="63402">MLDTQREQPSSSDARLAAECKEHGWLVVIRSECDKAHRPSFGQPCVSDVRSMSSALANRVINGADGSSPPLSESTPLAILTTYLKHFDFTETSIDLALRVLLLDIPLPRQPEKIDCILIAFANRFHECNPDMFSSVDVVYSVGFAMLLLHADVHGMDAQRMITFDQFASQANAIGKSRRVLYDNVLSSKFIHAGEPYGGTASKHRGTNGHAGMDGHGNLLGRFLGRHRTARGAQSNKSPQRFLQQANKARLATQLHLPGAHQYTYKPDQWEWPQAQEQLYRKRCILRVAGMKQSLASTIGHHPTEYALSLAQPLSQIDERTPTVQLTCHHQDFVMRKLDQVENGQRSGQRSWVPYWLVLTGSQLLLFSEVAWFRDMEQRAAMATGEQATTSTCHSTALPPDEIHSLKEAICIIDRAYTKYPHVVRLCLADGQQWLLRMNDEEAVAQWMLHINHAAVYRSIKLDPEPRSPADRNELRLRRNIINGHLATMTAHLAQLESELETDARLLLQLSMSVPIRRKIRDRAIATGRTLSTRLRKTYIERQQWQCYQEILGHACNTPIE</sequence>
<dbReference type="Pfam" id="PF15410">
    <property type="entry name" value="PH_9"/>
    <property type="match status" value="1"/>
</dbReference>
<evidence type="ECO:0000259" key="1">
    <source>
        <dbReference type="PROSITE" id="PS50190"/>
    </source>
</evidence>
<organism evidence="2 3">
    <name type="scientific">Syncephalis pseudoplumigaleata</name>
    <dbReference type="NCBI Taxonomy" id="1712513"/>
    <lineage>
        <taxon>Eukaryota</taxon>
        <taxon>Fungi</taxon>
        <taxon>Fungi incertae sedis</taxon>
        <taxon>Zoopagomycota</taxon>
        <taxon>Zoopagomycotina</taxon>
        <taxon>Zoopagomycetes</taxon>
        <taxon>Zoopagales</taxon>
        <taxon>Piptocephalidaceae</taxon>
        <taxon>Syncephalis</taxon>
    </lineage>
</organism>
<reference evidence="3" key="1">
    <citation type="journal article" date="2018" name="Nat. Microbiol.">
        <title>Leveraging single-cell genomics to expand the fungal tree of life.</title>
        <authorList>
            <person name="Ahrendt S.R."/>
            <person name="Quandt C.A."/>
            <person name="Ciobanu D."/>
            <person name="Clum A."/>
            <person name="Salamov A."/>
            <person name="Andreopoulos B."/>
            <person name="Cheng J.F."/>
            <person name="Woyke T."/>
            <person name="Pelin A."/>
            <person name="Henrissat B."/>
            <person name="Reynolds N.K."/>
            <person name="Benny G.L."/>
            <person name="Smith M.E."/>
            <person name="James T.Y."/>
            <person name="Grigoriev I.V."/>
        </authorList>
    </citation>
    <scope>NUCLEOTIDE SEQUENCE [LARGE SCALE GENOMIC DNA]</scope>
    <source>
        <strain evidence="3">Benny S71-1</strain>
    </source>
</reference>
<feature type="domain" description="SEC7" evidence="1">
    <location>
        <begin position="7"/>
        <end position="230"/>
    </location>
</feature>
<dbReference type="Gene3D" id="2.30.29.30">
    <property type="entry name" value="Pleckstrin-homology domain (PH domain)/Phosphotyrosine-binding domain (PTB)"/>
    <property type="match status" value="1"/>
</dbReference>
<dbReference type="EMBL" id="KZ989713">
    <property type="protein sequence ID" value="RKP25534.1"/>
    <property type="molecule type" value="Genomic_DNA"/>
</dbReference>
<dbReference type="SMART" id="SM00233">
    <property type="entry name" value="PH"/>
    <property type="match status" value="1"/>
</dbReference>